<dbReference type="PANTHER" id="PTHR14647:SF57">
    <property type="entry name" value="GALACTOSE-3-O-SULFOTRANSFERASE 4"/>
    <property type="match status" value="1"/>
</dbReference>
<dbReference type="AlphaFoldDB" id="A0A672URB3"/>
<feature type="region of interest" description="Disordered" evidence="10">
    <location>
        <begin position="145"/>
        <end position="173"/>
    </location>
</feature>
<protein>
    <submittedName>
        <fullName evidence="11">Galactose-3-O-sulfotransferase 4</fullName>
    </submittedName>
</protein>
<comment type="similarity">
    <text evidence="2">Belongs to the galactose-3-O-sulfotransferase family.</text>
</comment>
<accession>A0A672URB3</accession>
<proteinExistence type="inferred from homology"/>
<dbReference type="InterPro" id="IPR027417">
    <property type="entry name" value="P-loop_NTPase"/>
</dbReference>
<name>A0A672URB3_STRHB</name>
<evidence type="ECO:0000256" key="7">
    <source>
        <dbReference type="ARBA" id="ARBA00023034"/>
    </source>
</evidence>
<evidence type="ECO:0000256" key="1">
    <source>
        <dbReference type="ARBA" id="ARBA00004323"/>
    </source>
</evidence>
<organism evidence="11 12">
    <name type="scientific">Strigops habroptila</name>
    <name type="common">Kakapo</name>
    <dbReference type="NCBI Taxonomy" id="2489341"/>
    <lineage>
        <taxon>Eukaryota</taxon>
        <taxon>Metazoa</taxon>
        <taxon>Chordata</taxon>
        <taxon>Craniata</taxon>
        <taxon>Vertebrata</taxon>
        <taxon>Euteleostomi</taxon>
        <taxon>Archelosauria</taxon>
        <taxon>Archosauria</taxon>
        <taxon>Dinosauria</taxon>
        <taxon>Saurischia</taxon>
        <taxon>Theropoda</taxon>
        <taxon>Coelurosauria</taxon>
        <taxon>Aves</taxon>
        <taxon>Neognathae</taxon>
        <taxon>Neoaves</taxon>
        <taxon>Telluraves</taxon>
        <taxon>Australaves</taxon>
        <taxon>Psittaciformes</taxon>
        <taxon>Psittacidae</taxon>
        <taxon>Strigops</taxon>
    </lineage>
</organism>
<keyword evidence="9" id="KW-0325">Glycoprotein</keyword>
<evidence type="ECO:0000313" key="12">
    <source>
        <dbReference type="Proteomes" id="UP000472266"/>
    </source>
</evidence>
<dbReference type="GO" id="GO:0000139">
    <property type="term" value="C:Golgi membrane"/>
    <property type="evidence" value="ECO:0007669"/>
    <property type="project" value="UniProtKB-SubCell"/>
</dbReference>
<keyword evidence="7" id="KW-0333">Golgi apparatus</keyword>
<evidence type="ECO:0000256" key="2">
    <source>
        <dbReference type="ARBA" id="ARBA00008124"/>
    </source>
</evidence>
<dbReference type="InParanoid" id="A0A672URB3"/>
<evidence type="ECO:0000256" key="10">
    <source>
        <dbReference type="SAM" id="MobiDB-lite"/>
    </source>
</evidence>
<evidence type="ECO:0000256" key="3">
    <source>
        <dbReference type="ARBA" id="ARBA00022679"/>
    </source>
</evidence>
<evidence type="ECO:0000256" key="9">
    <source>
        <dbReference type="ARBA" id="ARBA00023180"/>
    </source>
</evidence>
<feature type="compositionally biased region" description="Polar residues" evidence="10">
    <location>
        <begin position="145"/>
        <end position="157"/>
    </location>
</feature>
<keyword evidence="5" id="KW-0735">Signal-anchor</keyword>
<gene>
    <name evidence="11" type="primary">GAL3ST4</name>
</gene>
<dbReference type="Pfam" id="PF06990">
    <property type="entry name" value="Gal-3-0_sulfotr"/>
    <property type="match status" value="1"/>
</dbReference>
<dbReference type="GO" id="GO:0001733">
    <property type="term" value="F:galactosylceramide sulfotransferase activity"/>
    <property type="evidence" value="ECO:0007669"/>
    <property type="project" value="InterPro"/>
</dbReference>
<dbReference type="Ensembl" id="ENSSHBT00005020376.1">
    <property type="protein sequence ID" value="ENSSHBP00005017048.1"/>
    <property type="gene ID" value="ENSSHBG00005014789.1"/>
</dbReference>
<dbReference type="Proteomes" id="UP000472266">
    <property type="component" value="Unplaced"/>
</dbReference>
<dbReference type="GO" id="GO:0009101">
    <property type="term" value="P:glycoprotein biosynthetic process"/>
    <property type="evidence" value="ECO:0007669"/>
    <property type="project" value="Ensembl"/>
</dbReference>
<keyword evidence="12" id="KW-1185">Reference proteome</keyword>
<sequence length="514" mass="56610">MSIPNTTALGDPLSVHKGGVPSLSVHKGGVPSLSAHKGVSPLCPQGGCPFSLCPQGGVPSLSTRGGCPLSAHKRGIPSLSTRGRCPQYRFYGCPRDEYPQYNYTGGSPLCPQGGGVSPLCPQGGVSPLCPQGGGPLSAHKRGIPSSLSTRGCPSLSTRGGVPSLSTRGPAAPAPCGPRTHVAFLKTHKAGGSSVLNVLHRFGQRRRLRFALPRRYQFGYPRPFRAERVKGFRPRGPPFDIICHHMRFDRAEVQRVMPNDSFYFSIIRDPATLAESAFSYYRSITPAFRNAPSLQSFLESPERFYKAGIRGNHYAKNLQWFDFGLPPVSDADSLASALDTLDQTFSMVLVAEHFDESMVLLREALCWPEEAITSFIHNGRAAEDVPKLSPAQSQRLRLWNDLDWALYVHINRSFWQRVRAFGVARMESEVSRLRQRREEASRRCLQGGGPIPAPAITDGRLRPFQPPGRARIMGYQLRPGLSGEERERCAQMATPELQYKDILDRWQFGNGTGME</sequence>
<evidence type="ECO:0000256" key="8">
    <source>
        <dbReference type="ARBA" id="ARBA00023136"/>
    </source>
</evidence>
<dbReference type="SUPFAM" id="SSF52540">
    <property type="entry name" value="P-loop containing nucleoside triphosphate hydrolases"/>
    <property type="match status" value="1"/>
</dbReference>
<dbReference type="InterPro" id="IPR009729">
    <property type="entry name" value="Gal-3-0_sulfotransfrase"/>
</dbReference>
<dbReference type="GO" id="GO:0009247">
    <property type="term" value="P:glycolipid biosynthetic process"/>
    <property type="evidence" value="ECO:0007669"/>
    <property type="project" value="InterPro"/>
</dbReference>
<comment type="subcellular location">
    <subcellularLocation>
        <location evidence="1">Golgi apparatus membrane</location>
        <topology evidence="1">Single-pass type II membrane protein</topology>
    </subcellularLocation>
</comment>
<keyword evidence="8" id="KW-0472">Membrane</keyword>
<evidence type="ECO:0000256" key="4">
    <source>
        <dbReference type="ARBA" id="ARBA00022692"/>
    </source>
</evidence>
<evidence type="ECO:0000256" key="5">
    <source>
        <dbReference type="ARBA" id="ARBA00022968"/>
    </source>
</evidence>
<dbReference type="OMA" id="RTMRLWG"/>
<dbReference type="GeneTree" id="ENSGT00950000182923"/>
<reference evidence="11" key="2">
    <citation type="submission" date="2025-09" db="UniProtKB">
        <authorList>
            <consortium name="Ensembl"/>
        </authorList>
    </citation>
    <scope>IDENTIFICATION</scope>
</reference>
<evidence type="ECO:0000313" key="11">
    <source>
        <dbReference type="Ensembl" id="ENSSHBP00005017048.1"/>
    </source>
</evidence>
<dbReference type="Gene3D" id="3.40.50.300">
    <property type="entry name" value="P-loop containing nucleotide triphosphate hydrolases"/>
    <property type="match status" value="1"/>
</dbReference>
<keyword evidence="3" id="KW-0808">Transferase</keyword>
<keyword evidence="4" id="KW-0812">Transmembrane</keyword>
<reference evidence="11" key="1">
    <citation type="submission" date="2025-08" db="UniProtKB">
        <authorList>
            <consortium name="Ensembl"/>
        </authorList>
    </citation>
    <scope>IDENTIFICATION</scope>
</reference>
<keyword evidence="6" id="KW-1133">Transmembrane helix</keyword>
<dbReference type="PANTHER" id="PTHR14647">
    <property type="entry name" value="GALACTOSE-3-O-SULFOTRANSFERASE"/>
    <property type="match status" value="1"/>
</dbReference>
<evidence type="ECO:0000256" key="6">
    <source>
        <dbReference type="ARBA" id="ARBA00022989"/>
    </source>
</evidence>